<reference evidence="1 2" key="1">
    <citation type="journal article" date="2016" name="Nat. Commun.">
        <title>Thousands of microbial genomes shed light on interconnected biogeochemical processes in an aquifer system.</title>
        <authorList>
            <person name="Anantharaman K."/>
            <person name="Brown C.T."/>
            <person name="Hug L.A."/>
            <person name="Sharon I."/>
            <person name="Castelle C.J."/>
            <person name="Probst A.J."/>
            <person name="Thomas B.C."/>
            <person name="Singh A."/>
            <person name="Wilkins M.J."/>
            <person name="Karaoz U."/>
            <person name="Brodie E.L."/>
            <person name="Williams K.H."/>
            <person name="Hubbard S.S."/>
            <person name="Banfield J.F."/>
        </authorList>
    </citation>
    <scope>NUCLEOTIDE SEQUENCE [LARGE SCALE GENOMIC DNA]</scope>
</reference>
<proteinExistence type="predicted"/>
<protein>
    <submittedName>
        <fullName evidence="1">Uncharacterized protein</fullName>
    </submittedName>
</protein>
<dbReference type="Proteomes" id="UP000177001">
    <property type="component" value="Unassembled WGS sequence"/>
</dbReference>
<dbReference type="EMBL" id="MFUR01000003">
    <property type="protein sequence ID" value="OGI87405.1"/>
    <property type="molecule type" value="Genomic_DNA"/>
</dbReference>
<accession>A0A1F6X091</accession>
<name>A0A1F6X091_9BACT</name>
<gene>
    <name evidence="1" type="ORF">A3A91_02830</name>
</gene>
<comment type="caution">
    <text evidence="1">The sequence shown here is derived from an EMBL/GenBank/DDBJ whole genome shotgun (WGS) entry which is preliminary data.</text>
</comment>
<dbReference type="AlphaFoldDB" id="A0A1F6X091"/>
<sequence>MEMDNTFLKNELGEEYHILSHFYYNRQIREKFQRTNEAPELQGSFLNRVKEMYAYVFKDKIKEFEELITDLKSRNFVDNEKMLTSVINEVFAFAKKNFTREELEKLQQTESIKQEDGISLNDFSYYNIDSKDASILEIHMQANSRKGAEAIRESFAILAGKLQNDSTLENIKTILAFSWIVFEHPRIFERLGFTVINISEEDKVLLGRQRAEISREEFIKRYGQK</sequence>
<evidence type="ECO:0000313" key="1">
    <source>
        <dbReference type="EMBL" id="OGI87405.1"/>
    </source>
</evidence>
<organism evidence="1 2">
    <name type="scientific">Candidatus Nomurabacteria bacterium RIFCSPLOWO2_01_FULL_36_16</name>
    <dbReference type="NCBI Taxonomy" id="1801767"/>
    <lineage>
        <taxon>Bacteria</taxon>
        <taxon>Candidatus Nomuraibacteriota</taxon>
    </lineage>
</organism>
<evidence type="ECO:0000313" key="2">
    <source>
        <dbReference type="Proteomes" id="UP000177001"/>
    </source>
</evidence>